<dbReference type="Pfam" id="PF14234">
    <property type="entry name" value="DUF4336"/>
    <property type="match status" value="1"/>
</dbReference>
<dbReference type="EMBL" id="MJIL01000075">
    <property type="protein sequence ID" value="OLQ75467.1"/>
    <property type="molecule type" value="Genomic_DNA"/>
</dbReference>
<evidence type="ECO:0000313" key="1">
    <source>
        <dbReference type="EMBL" id="OLQ75467.1"/>
    </source>
</evidence>
<protein>
    <submittedName>
        <fullName evidence="1">Methanol oxidase</fullName>
    </submittedName>
</protein>
<dbReference type="OrthoDB" id="450111at2"/>
<organism evidence="1 2">
    <name type="scientific">Photobacterium proteolyticum</name>
    <dbReference type="NCBI Taxonomy" id="1903952"/>
    <lineage>
        <taxon>Bacteria</taxon>
        <taxon>Pseudomonadati</taxon>
        <taxon>Pseudomonadota</taxon>
        <taxon>Gammaproteobacteria</taxon>
        <taxon>Vibrionales</taxon>
        <taxon>Vibrionaceae</taxon>
        <taxon>Photobacterium</taxon>
    </lineage>
</organism>
<dbReference type="PANTHER" id="PTHR33835:SF1">
    <property type="entry name" value="METALLO-BETA-LACTAMASE DOMAIN-CONTAINING PROTEIN"/>
    <property type="match status" value="1"/>
</dbReference>
<dbReference type="RefSeq" id="WP_075764460.1">
    <property type="nucleotide sequence ID" value="NZ_MJIL01000075.1"/>
</dbReference>
<dbReference type="STRING" id="1903952.BIT28_22790"/>
<name>A0A1Q9GLV8_9GAMM</name>
<dbReference type="Proteomes" id="UP000186905">
    <property type="component" value="Unassembled WGS sequence"/>
</dbReference>
<accession>A0A1Q9GLV8</accession>
<reference evidence="1 2" key="1">
    <citation type="submission" date="2016-09" db="EMBL/GenBank/DDBJ databases">
        <title>Photobacterium proteolyticum sp. nov. a protease producing bacterium isolated from ocean sediments of Laizhou Bay.</title>
        <authorList>
            <person name="Li Y."/>
        </authorList>
    </citation>
    <scope>NUCLEOTIDE SEQUENCE [LARGE SCALE GENOMIC DNA]</scope>
    <source>
        <strain evidence="1 2">13-12</strain>
    </source>
</reference>
<comment type="caution">
    <text evidence="1">The sequence shown here is derived from an EMBL/GenBank/DDBJ whole genome shotgun (WGS) entry which is preliminary data.</text>
</comment>
<dbReference type="InterPro" id="IPR036866">
    <property type="entry name" value="RibonucZ/Hydroxyglut_hydro"/>
</dbReference>
<dbReference type="SUPFAM" id="SSF56281">
    <property type="entry name" value="Metallo-hydrolase/oxidoreductase"/>
    <property type="match status" value="1"/>
</dbReference>
<proteinExistence type="predicted"/>
<dbReference type="AlphaFoldDB" id="A0A1Q9GLV8"/>
<gene>
    <name evidence="1" type="ORF">BIT28_22790</name>
</gene>
<dbReference type="PANTHER" id="PTHR33835">
    <property type="entry name" value="YALI0C07656P"/>
    <property type="match status" value="1"/>
</dbReference>
<keyword evidence="2" id="KW-1185">Reference proteome</keyword>
<sequence>MQKIGDDLWVHDDSMKLAGTKLRLRMTVVKLSDGSLWVHSATALTPELKQEIDELGEVRYIVAASNAHNTWLQDWCEAYPDAEAYVSAGIPRKVPLSNYHILRDGLENVWQEDLEWEFMPGVPLFNETVFYHKKTQSLIVTDLIQNYPDHVPTGFAGIMTKYVFQPIGFKGTCIAPPLKMGFIIKDKPKFTEFIRNVQGWDFKRIIVTHGNIIEDNAKSVFTDLCVRFLK</sequence>
<evidence type="ECO:0000313" key="2">
    <source>
        <dbReference type="Proteomes" id="UP000186905"/>
    </source>
</evidence>
<dbReference type="InterPro" id="IPR025638">
    <property type="entry name" value="DUF4336"/>
</dbReference>